<evidence type="ECO:0000256" key="2">
    <source>
        <dbReference type="ARBA" id="ARBA00022475"/>
    </source>
</evidence>
<feature type="transmembrane region" description="Helical" evidence="6">
    <location>
        <begin position="319"/>
        <end position="337"/>
    </location>
</feature>
<sequence length="469" mass="53174">MSVETKAALWFAMCNFINKGIAMIVVPLYTRMLTTEEYGMYTVFQSWLNIFIIIATLEISRGHYKVGITKYDEDVDNYTISVLGLSNIVTILFIVIYLCAIPVFNNLLEMPTYLVLSMFGYLLVYPAWEFWTIQQRFAYKYKTMVAATLAVAILSPVIGVAGIYLLNMQSDAAIFSKLLIQGVFALCIYVAFFRKSHTLFNKAYWKEAFIFNITLVPYLLSTSILNQADRIMINSMVGAAEAAIYSVAYSVAMLMQLLNNAVSDAFIPWMYRRLKAKEYKVIEPVTNKLLILVAGTNILLILFAPEVIAIFAPARYSDAIWAIPPVAASVFFMFLFQRYINVEVYYGATTSVSSTSILVAVLNIGLNYVCIKQWGYLAAGYTTLVSYMVFCIAHYFNLKKVCNKNCEGNQVFTAGYTLMISVAFLVLVFAMMALYEHRVMRFALAACLCAFAFYKRDFIKWLQKSKKAD</sequence>
<dbReference type="eggNOG" id="COG2244">
    <property type="taxonomic scope" value="Bacteria"/>
</dbReference>
<dbReference type="HOGENOM" id="CLU_022017_7_1_9"/>
<feature type="transmembrane region" description="Helical" evidence="6">
    <location>
        <begin position="7"/>
        <end position="26"/>
    </location>
</feature>
<comment type="subcellular location">
    <subcellularLocation>
        <location evidence="1">Cell membrane</location>
        <topology evidence="1">Multi-pass membrane protein</topology>
    </subcellularLocation>
</comment>
<feature type="transmembrane region" description="Helical" evidence="6">
    <location>
        <begin position="289"/>
        <end position="313"/>
    </location>
</feature>
<protein>
    <submittedName>
        <fullName evidence="7">Polysaccharide biosynthesis protein</fullName>
    </submittedName>
</protein>
<evidence type="ECO:0000256" key="3">
    <source>
        <dbReference type="ARBA" id="ARBA00022692"/>
    </source>
</evidence>
<reference evidence="7 8" key="1">
    <citation type="submission" date="2010-08" db="EMBL/GenBank/DDBJ databases">
        <authorList>
            <person name="Weinstock G."/>
            <person name="Sodergren E."/>
            <person name="Clifton S."/>
            <person name="Fulton L."/>
            <person name="Fulton B."/>
            <person name="Courtney L."/>
            <person name="Fronick C."/>
            <person name="Harrison M."/>
            <person name="Strong C."/>
            <person name="Farmer C."/>
            <person name="Delahaunty K."/>
            <person name="Markovic C."/>
            <person name="Hall O."/>
            <person name="Minx P."/>
            <person name="Tomlinson C."/>
            <person name="Mitreva M."/>
            <person name="Hou S."/>
            <person name="Chen J."/>
            <person name="Wollam A."/>
            <person name="Pepin K.H."/>
            <person name="Johnson M."/>
            <person name="Bhonagiri V."/>
            <person name="Zhang X."/>
            <person name="Suruliraj S."/>
            <person name="Warren W."/>
            <person name="Chinwalla A."/>
            <person name="Mardis E.R."/>
            <person name="Wilson R.K."/>
        </authorList>
    </citation>
    <scope>NUCLEOTIDE SEQUENCE [LARGE SCALE GENOMIC DNA]</scope>
    <source>
        <strain evidence="7 8">KLE1255</strain>
    </source>
</reference>
<dbReference type="AlphaFoldDB" id="E2ZF29"/>
<dbReference type="InterPro" id="IPR050833">
    <property type="entry name" value="Poly_Biosynth_Transport"/>
</dbReference>
<evidence type="ECO:0000256" key="1">
    <source>
        <dbReference type="ARBA" id="ARBA00004651"/>
    </source>
</evidence>
<keyword evidence="5 6" id="KW-0472">Membrane</keyword>
<evidence type="ECO:0000313" key="8">
    <source>
        <dbReference type="Proteomes" id="UP000006028"/>
    </source>
</evidence>
<evidence type="ECO:0000313" key="7">
    <source>
        <dbReference type="EMBL" id="EFQ08149.1"/>
    </source>
</evidence>
<dbReference type="EMBL" id="AECU01000025">
    <property type="protein sequence ID" value="EFQ08149.1"/>
    <property type="molecule type" value="Genomic_DNA"/>
</dbReference>
<dbReference type="InterPro" id="IPR002797">
    <property type="entry name" value="Polysacc_synth"/>
</dbReference>
<feature type="transmembrane region" description="Helical" evidence="6">
    <location>
        <begin position="244"/>
        <end position="269"/>
    </location>
</feature>
<feature type="transmembrane region" description="Helical" evidence="6">
    <location>
        <begin position="204"/>
        <end position="224"/>
    </location>
</feature>
<evidence type="ECO:0000256" key="6">
    <source>
        <dbReference type="SAM" id="Phobius"/>
    </source>
</evidence>
<keyword evidence="2" id="KW-1003">Cell membrane</keyword>
<feature type="transmembrane region" description="Helical" evidence="6">
    <location>
        <begin position="143"/>
        <end position="166"/>
    </location>
</feature>
<comment type="caution">
    <text evidence="7">The sequence shown here is derived from an EMBL/GenBank/DDBJ whole genome shotgun (WGS) entry which is preliminary data.</text>
</comment>
<feature type="transmembrane region" description="Helical" evidence="6">
    <location>
        <begin position="78"/>
        <end position="104"/>
    </location>
</feature>
<accession>E2ZF29</accession>
<organism evidence="7 8">
    <name type="scientific">Faecalibacterium cf. prausnitzii KLE1255</name>
    <dbReference type="NCBI Taxonomy" id="748224"/>
    <lineage>
        <taxon>Bacteria</taxon>
        <taxon>Bacillati</taxon>
        <taxon>Bacillota</taxon>
        <taxon>Clostridia</taxon>
        <taxon>Eubacteriales</taxon>
        <taxon>Oscillospiraceae</taxon>
        <taxon>Faecalibacterium</taxon>
    </lineage>
</organism>
<name>E2ZF29_9FIRM</name>
<dbReference type="PANTHER" id="PTHR30250:SF11">
    <property type="entry name" value="O-ANTIGEN TRANSPORTER-RELATED"/>
    <property type="match status" value="1"/>
</dbReference>
<dbReference type="Proteomes" id="UP000006028">
    <property type="component" value="Unassembled WGS sequence"/>
</dbReference>
<dbReference type="PANTHER" id="PTHR30250">
    <property type="entry name" value="PST FAMILY PREDICTED COLANIC ACID TRANSPORTER"/>
    <property type="match status" value="1"/>
</dbReference>
<feature type="transmembrane region" description="Helical" evidence="6">
    <location>
        <begin position="438"/>
        <end position="454"/>
    </location>
</feature>
<feature type="transmembrane region" description="Helical" evidence="6">
    <location>
        <begin position="378"/>
        <end position="398"/>
    </location>
</feature>
<feature type="transmembrane region" description="Helical" evidence="6">
    <location>
        <begin position="344"/>
        <end position="366"/>
    </location>
</feature>
<dbReference type="STRING" id="748224.HMPREF9436_00258"/>
<keyword evidence="4 6" id="KW-1133">Transmembrane helix</keyword>
<dbReference type="Pfam" id="PF01943">
    <property type="entry name" value="Polysacc_synt"/>
    <property type="match status" value="1"/>
</dbReference>
<evidence type="ECO:0000256" key="4">
    <source>
        <dbReference type="ARBA" id="ARBA00022989"/>
    </source>
</evidence>
<keyword evidence="3 6" id="KW-0812">Transmembrane</keyword>
<feature type="transmembrane region" description="Helical" evidence="6">
    <location>
        <begin position="38"/>
        <end position="57"/>
    </location>
</feature>
<proteinExistence type="predicted"/>
<dbReference type="GO" id="GO:0005886">
    <property type="term" value="C:plasma membrane"/>
    <property type="evidence" value="ECO:0007669"/>
    <property type="project" value="UniProtKB-SubCell"/>
</dbReference>
<evidence type="ECO:0000256" key="5">
    <source>
        <dbReference type="ARBA" id="ARBA00023136"/>
    </source>
</evidence>
<feature type="transmembrane region" description="Helical" evidence="6">
    <location>
        <begin position="110"/>
        <end position="131"/>
    </location>
</feature>
<feature type="transmembrane region" description="Helical" evidence="6">
    <location>
        <begin position="410"/>
        <end position="432"/>
    </location>
</feature>
<dbReference type="BioCyc" id="FCF748224-HMP:GTSS-1581-MONOMER"/>
<gene>
    <name evidence="7" type="ORF">HMPREF9436_00258</name>
</gene>
<feature type="transmembrane region" description="Helical" evidence="6">
    <location>
        <begin position="172"/>
        <end position="192"/>
    </location>
</feature>